<evidence type="ECO:0000259" key="2">
    <source>
        <dbReference type="Pfam" id="PF08291"/>
    </source>
</evidence>
<accession>A0A916ZDV8</accession>
<name>A0A916ZDV8_9HYPH</name>
<evidence type="ECO:0000256" key="1">
    <source>
        <dbReference type="SAM" id="MobiDB-lite"/>
    </source>
</evidence>
<feature type="compositionally biased region" description="Low complexity" evidence="1">
    <location>
        <begin position="91"/>
        <end position="100"/>
    </location>
</feature>
<proteinExistence type="predicted"/>
<dbReference type="SUPFAM" id="SSF55166">
    <property type="entry name" value="Hedgehog/DD-peptidase"/>
    <property type="match status" value="1"/>
</dbReference>
<organism evidence="3 4">
    <name type="scientific">Aureimonas endophytica</name>
    <dbReference type="NCBI Taxonomy" id="2027858"/>
    <lineage>
        <taxon>Bacteria</taxon>
        <taxon>Pseudomonadati</taxon>
        <taxon>Pseudomonadota</taxon>
        <taxon>Alphaproteobacteria</taxon>
        <taxon>Hyphomicrobiales</taxon>
        <taxon>Aurantimonadaceae</taxon>
        <taxon>Aureimonas</taxon>
    </lineage>
</organism>
<gene>
    <name evidence="3" type="ORF">GCM10011390_06790</name>
</gene>
<dbReference type="AlphaFoldDB" id="A0A916ZDV8"/>
<dbReference type="InterPro" id="IPR013230">
    <property type="entry name" value="Peptidase_M15A_C"/>
</dbReference>
<dbReference type="Pfam" id="PF08291">
    <property type="entry name" value="Peptidase_M15_3"/>
    <property type="match status" value="1"/>
</dbReference>
<reference evidence="3" key="1">
    <citation type="journal article" date="2014" name="Int. J. Syst. Evol. Microbiol.">
        <title>Complete genome sequence of Corynebacterium casei LMG S-19264T (=DSM 44701T), isolated from a smear-ripened cheese.</title>
        <authorList>
            <consortium name="US DOE Joint Genome Institute (JGI-PGF)"/>
            <person name="Walter F."/>
            <person name="Albersmeier A."/>
            <person name="Kalinowski J."/>
            <person name="Ruckert C."/>
        </authorList>
    </citation>
    <scope>NUCLEOTIDE SEQUENCE</scope>
    <source>
        <strain evidence="3">CGMCC 1.15367</strain>
    </source>
</reference>
<feature type="domain" description="Peptidase M15A C-terminal" evidence="2">
    <location>
        <begin position="242"/>
        <end position="345"/>
    </location>
</feature>
<evidence type="ECO:0000313" key="4">
    <source>
        <dbReference type="Proteomes" id="UP000644699"/>
    </source>
</evidence>
<evidence type="ECO:0000313" key="3">
    <source>
        <dbReference type="EMBL" id="GGD90716.1"/>
    </source>
</evidence>
<keyword evidence="4" id="KW-1185">Reference proteome</keyword>
<dbReference type="PROSITE" id="PS51257">
    <property type="entry name" value="PROKAR_LIPOPROTEIN"/>
    <property type="match status" value="1"/>
</dbReference>
<feature type="region of interest" description="Disordered" evidence="1">
    <location>
        <begin position="84"/>
        <end position="118"/>
    </location>
</feature>
<dbReference type="Proteomes" id="UP000644699">
    <property type="component" value="Unassembled WGS sequence"/>
</dbReference>
<dbReference type="Gene3D" id="3.30.1380.10">
    <property type="match status" value="1"/>
</dbReference>
<sequence>MSVGRLRRDAFFGTVLLAVPLVGGCVSAVEDNAAFAGKPAALAEAGKATPQADAATGDKAGDKDASAAKEVSTAKAEESVKLAAETDRAAPGKPAALPAANGSARALEAEAKGSKDGPLATGPAAIAAFAGSTVLTSSQTDQPSLAAGRQADHTMFASLYAQSKAKTPIRNVDMGKTRRVILARQGAPVAADGAAALPGVRSASSLFEIGQKASADYDADIIDEANGEEGLYQTASISGLARLAPNGLMVQRPDVQTSCFQPDLVSIIKAVETRFHTKVVVTSGYRSPTHNLRVNGAKRSMHLQCKAADIIVPGADKFQVANFVRALPNRGGVGTYCHTVAVHVDTGRQRDWNWACRRNPTADASVLLASQKVSRPASDD</sequence>
<comment type="caution">
    <text evidence="3">The sequence shown here is derived from an EMBL/GenBank/DDBJ whole genome shotgun (WGS) entry which is preliminary data.</text>
</comment>
<reference evidence="3" key="2">
    <citation type="submission" date="2020-09" db="EMBL/GenBank/DDBJ databases">
        <authorList>
            <person name="Sun Q."/>
            <person name="Zhou Y."/>
        </authorList>
    </citation>
    <scope>NUCLEOTIDE SEQUENCE</scope>
    <source>
        <strain evidence="3">CGMCC 1.15367</strain>
    </source>
</reference>
<dbReference type="InterPro" id="IPR009045">
    <property type="entry name" value="Zn_M74/Hedgehog-like"/>
</dbReference>
<dbReference type="EMBL" id="BMIQ01000001">
    <property type="protein sequence ID" value="GGD90716.1"/>
    <property type="molecule type" value="Genomic_DNA"/>
</dbReference>
<dbReference type="RefSeq" id="WP_188906786.1">
    <property type="nucleotide sequence ID" value="NZ_BMIQ01000001.1"/>
</dbReference>
<protein>
    <recommendedName>
        <fullName evidence="2">Peptidase M15A C-terminal domain-containing protein</fullName>
    </recommendedName>
</protein>